<evidence type="ECO:0000313" key="2">
    <source>
        <dbReference type="Proteomes" id="UP000045545"/>
    </source>
</evidence>
<proteinExistence type="predicted"/>
<sequence length="184" mass="21001">MSRNKLIALLSIAAIITAVYYGYSFYLHSIVKVFPINKTVQLQDITINIEQVSLVPRLLLNEPFRREMTVNGSVTDTSPDGKYTRNLYEQVKVYVKGGPGMGFGHNPHNNNYSFWTFRLYDGNKTVDLIIEDNINQQKIPLTVDLRDYSGHWVKRSDWIKAWATIQKQGQKQGDGSLASPHLLL</sequence>
<dbReference type="EMBL" id="CGIH01000052">
    <property type="protein sequence ID" value="CFY09735.1"/>
    <property type="molecule type" value="Genomic_DNA"/>
</dbReference>
<organism evidence="1 2">
    <name type="scientific">Syntrophomonas zehnderi OL-4</name>
    <dbReference type="NCBI Taxonomy" id="690567"/>
    <lineage>
        <taxon>Bacteria</taxon>
        <taxon>Bacillati</taxon>
        <taxon>Bacillota</taxon>
        <taxon>Clostridia</taxon>
        <taxon>Eubacteriales</taxon>
        <taxon>Syntrophomonadaceae</taxon>
        <taxon>Syntrophomonas</taxon>
    </lineage>
</organism>
<protein>
    <submittedName>
        <fullName evidence="1">Uncharacterized</fullName>
    </submittedName>
</protein>
<dbReference type="STRING" id="690567.2724"/>
<dbReference type="Proteomes" id="UP000045545">
    <property type="component" value="Unassembled WGS sequence"/>
</dbReference>
<keyword evidence="2" id="KW-1185">Reference proteome</keyword>
<accession>A0A0E4C9Q6</accession>
<dbReference type="RefSeq" id="WP_046500031.1">
    <property type="nucleotide sequence ID" value="NZ_CGIH01000052.1"/>
</dbReference>
<dbReference type="AlphaFoldDB" id="A0A0E4C9Q6"/>
<evidence type="ECO:0000313" key="1">
    <source>
        <dbReference type="EMBL" id="CFY09735.1"/>
    </source>
</evidence>
<gene>
    <name evidence="1" type="ORF">2724</name>
</gene>
<reference evidence="1 2" key="1">
    <citation type="submission" date="2015-03" db="EMBL/GenBank/DDBJ databases">
        <authorList>
            <person name="Murphy D."/>
        </authorList>
    </citation>
    <scope>NUCLEOTIDE SEQUENCE [LARGE SCALE GENOMIC DNA]</scope>
    <source>
        <strain evidence="1 2">OL-4</strain>
    </source>
</reference>
<name>A0A0E4C9Q6_9FIRM</name>